<name>A0AAJ3TVV0_9MYCO</name>
<keyword evidence="2" id="KW-1185">Reference proteome</keyword>
<dbReference type="Proteomes" id="UP000193387">
    <property type="component" value="Unassembled WGS sequence"/>
</dbReference>
<reference evidence="1 2" key="1">
    <citation type="submission" date="2016-01" db="EMBL/GenBank/DDBJ databases">
        <title>The new phylogeny of the genus Mycobacterium.</title>
        <authorList>
            <person name="Tarcisio F."/>
            <person name="Conor M."/>
            <person name="Antonella G."/>
            <person name="Elisabetta G."/>
            <person name="Giulia F.S."/>
            <person name="Sara T."/>
            <person name="Anna F."/>
            <person name="Clotilde B."/>
            <person name="Roberto B."/>
            <person name="Veronica D.S."/>
            <person name="Fabio R."/>
            <person name="Monica P."/>
            <person name="Olivier J."/>
            <person name="Enrico T."/>
            <person name="Nicola S."/>
        </authorList>
    </citation>
    <scope>NUCLEOTIDE SEQUENCE [LARGE SCALE GENOMIC DNA]</scope>
    <source>
        <strain evidence="1 2">DSM 44616</strain>
    </source>
</reference>
<organism evidence="1 2">
    <name type="scientific">Mycobacterium saskatchewanense</name>
    <dbReference type="NCBI Taxonomy" id="220927"/>
    <lineage>
        <taxon>Bacteria</taxon>
        <taxon>Bacillati</taxon>
        <taxon>Actinomycetota</taxon>
        <taxon>Actinomycetes</taxon>
        <taxon>Mycobacteriales</taxon>
        <taxon>Mycobacteriaceae</taxon>
        <taxon>Mycobacterium</taxon>
        <taxon>Mycobacterium simiae complex</taxon>
    </lineage>
</organism>
<accession>A0AAJ3TVV0</accession>
<protein>
    <submittedName>
        <fullName evidence="1">Uncharacterized protein</fullName>
    </submittedName>
</protein>
<dbReference type="AlphaFoldDB" id="A0AAJ3TVV0"/>
<sequence>MIESSPIAIDLVDEEREFMVLALNEYGGTAQHTYRLLCPVLGLSNLDEWATLVNRLMTAIQNKEPLSDLDWARAMFLTDISFGSTLVGSGLRFGPAADPHWFEVMRSVQRKISTYSRFLLLVENAGYPAAE</sequence>
<comment type="caution">
    <text evidence="1">The sequence shown here is derived from an EMBL/GenBank/DDBJ whole genome shotgun (WGS) entry which is preliminary data.</text>
</comment>
<dbReference type="EMBL" id="LQPR01000045">
    <property type="protein sequence ID" value="ORW69547.1"/>
    <property type="molecule type" value="Genomic_DNA"/>
</dbReference>
<proteinExistence type="predicted"/>
<gene>
    <name evidence="1" type="ORF">AWC23_01245</name>
</gene>
<evidence type="ECO:0000313" key="2">
    <source>
        <dbReference type="Proteomes" id="UP000193387"/>
    </source>
</evidence>
<evidence type="ECO:0000313" key="1">
    <source>
        <dbReference type="EMBL" id="ORW69547.1"/>
    </source>
</evidence>
<dbReference type="RefSeq" id="WP_085257005.1">
    <property type="nucleotide sequence ID" value="NZ_AP022573.1"/>
</dbReference>